<dbReference type="EnsemblBacteria" id="ABA49429">
    <property type="protein sequence ID" value="ABA49429"/>
    <property type="gene ID" value="BURPS1710b_2242"/>
</dbReference>
<proteinExistence type="predicted"/>
<feature type="compositionally biased region" description="Basic and acidic residues" evidence="1">
    <location>
        <begin position="336"/>
        <end position="367"/>
    </location>
</feature>
<protein>
    <submittedName>
        <fullName evidence="2">Uncharacterized protein</fullName>
    </submittedName>
</protein>
<feature type="compositionally biased region" description="Basic and acidic residues" evidence="1">
    <location>
        <begin position="66"/>
        <end position="78"/>
    </location>
</feature>
<feature type="compositionally biased region" description="Basic and acidic residues" evidence="1">
    <location>
        <begin position="461"/>
        <end position="481"/>
    </location>
</feature>
<feature type="compositionally biased region" description="Basic residues" evidence="1">
    <location>
        <begin position="1"/>
        <end position="45"/>
    </location>
</feature>
<dbReference type="HOGENOM" id="CLU_521450_0_0_4"/>
<organism evidence="2 3">
    <name type="scientific">Burkholderia pseudomallei (strain 1710b)</name>
    <dbReference type="NCBI Taxonomy" id="320372"/>
    <lineage>
        <taxon>Bacteria</taxon>
        <taxon>Pseudomonadati</taxon>
        <taxon>Pseudomonadota</taxon>
        <taxon>Betaproteobacteria</taxon>
        <taxon>Burkholderiales</taxon>
        <taxon>Burkholderiaceae</taxon>
        <taxon>Burkholderia</taxon>
        <taxon>pseudomallei group</taxon>
    </lineage>
</organism>
<feature type="compositionally biased region" description="Low complexity" evidence="1">
    <location>
        <begin position="392"/>
        <end position="402"/>
    </location>
</feature>
<accession>Q3JS16</accession>
<feature type="region of interest" description="Disordered" evidence="1">
    <location>
        <begin position="460"/>
        <end position="522"/>
    </location>
</feature>
<dbReference type="Proteomes" id="UP000002700">
    <property type="component" value="Chromosome I"/>
</dbReference>
<evidence type="ECO:0000313" key="3">
    <source>
        <dbReference type="Proteomes" id="UP000002700"/>
    </source>
</evidence>
<sequence length="522" mass="57725">MRRGGRRIHARRARATARARPGRRRAARRAAARPVGVRRAHRGGARRADRPADGRAPLAARRTRSRVPDVPDGHAHHLDDGARALVRARRDRRRGVRHGAAVRDGLRDRRRGVRIVPAAGVASRLCAVLRDRAVRVGAARHDAHHRGRAHRRARVRDAIDTRGDVDRFARLADARGRRHARDLGPVARLDGARDGRARRVRRRVDLARAPHRARRARSNAPGRQRLRHVDLRALLRAAVVVGRGAARLSRRVRRARRGRQPRGAPRPAPAVGRALRRPRRSRADSALLRQHGLSGIVLRARHGRGLGLARRVSRRRRGDEIRRLLRGRATVRHRPRGGDARGRADELPRHGRADGARDRPAVADHSRFAVHGPADRDADDDVVERDVDPSAREAPPAALAAGGRERRAGGISRDAGSGGRRRCPSARIAGGIAPVAMNTHGYHRSVSFRFHRTLAAARAVRTGERQGPARRDVHGAGDRAVSRRGRRRARDGRPLRASPRAAVARARHARGPAAVRLSRLDL</sequence>
<feature type="compositionally biased region" description="Low complexity" evidence="1">
    <location>
        <begin position="261"/>
        <end position="273"/>
    </location>
</feature>
<feature type="compositionally biased region" description="Basic residues" evidence="1">
    <location>
        <begin position="324"/>
        <end position="335"/>
    </location>
</feature>
<evidence type="ECO:0000313" key="2">
    <source>
        <dbReference type="EMBL" id="ABA49429.1"/>
    </source>
</evidence>
<feature type="region of interest" description="Disordered" evidence="1">
    <location>
        <begin position="1"/>
        <end position="78"/>
    </location>
</feature>
<feature type="compositionally biased region" description="Low complexity" evidence="1">
    <location>
        <begin position="495"/>
        <end position="504"/>
    </location>
</feature>
<gene>
    <name evidence="2" type="ordered locus">BURPS1710b_2242</name>
</gene>
<reference evidence="2 3" key="1">
    <citation type="submission" date="2005-09" db="EMBL/GenBank/DDBJ databases">
        <authorList>
            <person name="Woods D.E."/>
            <person name="Nierman W.C."/>
        </authorList>
    </citation>
    <scope>NUCLEOTIDE SEQUENCE [LARGE SCALE GENOMIC DNA]</scope>
    <source>
        <strain evidence="2 3">1710b</strain>
    </source>
</reference>
<dbReference type="KEGG" id="bpm:BURPS1710b_2242"/>
<feature type="region of interest" description="Disordered" evidence="1">
    <location>
        <begin position="250"/>
        <end position="287"/>
    </location>
</feature>
<name>Q3JS16_BURP1</name>
<feature type="region of interest" description="Disordered" evidence="1">
    <location>
        <begin position="324"/>
        <end position="423"/>
    </location>
</feature>
<evidence type="ECO:0000256" key="1">
    <source>
        <dbReference type="SAM" id="MobiDB-lite"/>
    </source>
</evidence>
<feature type="compositionally biased region" description="Basic residues" evidence="1">
    <location>
        <begin position="250"/>
        <end position="260"/>
    </location>
</feature>
<dbReference type="AlphaFoldDB" id="Q3JS16"/>
<dbReference type="EMBL" id="CP000124">
    <property type="protein sequence ID" value="ABA49429.1"/>
    <property type="molecule type" value="Genomic_DNA"/>
</dbReference>